<feature type="compositionally biased region" description="Pro residues" evidence="1">
    <location>
        <begin position="1"/>
        <end position="12"/>
    </location>
</feature>
<dbReference type="Proteomes" id="UP000270343">
    <property type="component" value="Unassembled WGS sequence"/>
</dbReference>
<keyword evidence="2" id="KW-0472">Membrane</keyword>
<feature type="region of interest" description="Disordered" evidence="1">
    <location>
        <begin position="1"/>
        <end position="88"/>
    </location>
</feature>
<keyword evidence="4" id="KW-1185">Reference proteome</keyword>
<comment type="caution">
    <text evidence="3">The sequence shown here is derived from an EMBL/GenBank/DDBJ whole genome shotgun (WGS) entry which is preliminary data.</text>
</comment>
<feature type="compositionally biased region" description="Low complexity" evidence="1">
    <location>
        <begin position="148"/>
        <end position="165"/>
    </location>
</feature>
<organism evidence="3 4">
    <name type="scientific">Streptomyces klenkii</name>
    <dbReference type="NCBI Taxonomy" id="1420899"/>
    <lineage>
        <taxon>Bacteria</taxon>
        <taxon>Bacillati</taxon>
        <taxon>Actinomycetota</taxon>
        <taxon>Actinomycetes</taxon>
        <taxon>Kitasatosporales</taxon>
        <taxon>Streptomycetaceae</taxon>
        <taxon>Streptomyces</taxon>
    </lineage>
</organism>
<dbReference type="AlphaFoldDB" id="A0A3B0BPQ9"/>
<dbReference type="OrthoDB" id="3854759at2"/>
<evidence type="ECO:0000313" key="3">
    <source>
        <dbReference type="EMBL" id="RKN75323.1"/>
    </source>
</evidence>
<evidence type="ECO:0008006" key="5">
    <source>
        <dbReference type="Google" id="ProtNLM"/>
    </source>
</evidence>
<feature type="compositionally biased region" description="Low complexity" evidence="1">
    <location>
        <begin position="54"/>
        <end position="73"/>
    </location>
</feature>
<dbReference type="EMBL" id="RBAM01000003">
    <property type="protein sequence ID" value="RKN75323.1"/>
    <property type="molecule type" value="Genomic_DNA"/>
</dbReference>
<feature type="transmembrane region" description="Helical" evidence="2">
    <location>
        <begin position="90"/>
        <end position="111"/>
    </location>
</feature>
<evidence type="ECO:0000313" key="4">
    <source>
        <dbReference type="Proteomes" id="UP000270343"/>
    </source>
</evidence>
<name>A0A3B0BPQ9_9ACTN</name>
<proteinExistence type="predicted"/>
<gene>
    <name evidence="3" type="ORF">D7231_07710</name>
</gene>
<protein>
    <recommendedName>
        <fullName evidence="5">Septum formation-related domain-containing protein</fullName>
    </recommendedName>
</protein>
<evidence type="ECO:0000256" key="1">
    <source>
        <dbReference type="SAM" id="MobiDB-lite"/>
    </source>
</evidence>
<dbReference type="RefSeq" id="WP_120754196.1">
    <property type="nucleotide sequence ID" value="NZ_JBFADQ010000023.1"/>
</dbReference>
<reference evidence="3 4" key="1">
    <citation type="journal article" date="2015" name="Antonie Van Leeuwenhoek">
        <title>Streptomyces klenkii sp. nov., isolated from deep marine sediment.</title>
        <authorList>
            <person name="Veyisoglu A."/>
            <person name="Sahin N."/>
        </authorList>
    </citation>
    <scope>NUCLEOTIDE SEQUENCE [LARGE SCALE GENOMIC DNA]</scope>
    <source>
        <strain evidence="3 4">KCTC 29202</strain>
    </source>
</reference>
<accession>A0A3B0BPQ9</accession>
<feature type="compositionally biased region" description="Low complexity" evidence="1">
    <location>
        <begin position="35"/>
        <end position="46"/>
    </location>
</feature>
<keyword evidence="2" id="KW-1133">Transmembrane helix</keyword>
<feature type="compositionally biased region" description="Low complexity" evidence="1">
    <location>
        <begin position="123"/>
        <end position="140"/>
    </location>
</feature>
<feature type="compositionally biased region" description="Pro residues" evidence="1">
    <location>
        <begin position="74"/>
        <end position="83"/>
    </location>
</feature>
<keyword evidence="2" id="KW-0812">Transmembrane</keyword>
<sequence length="284" mass="29157">MSTPPSNSPQPPGGGGGFGPPQQFGPPSAQPPAQPYGQPQAPQGYGQQPGFGQPGQQPGFGQYGQQQYGQQFAPPMPPPPPPSGNKGAKVAGFVIGGVLVLGLLVGGFMLATSGSKGDDKPSAKGSSTPSAAPSAPSAAPGGIGGPGADPSNPDPSASSSSPSVSRVPYVVLKPGQCFDHPRMSLGLTEVKTKPCTGPHDGEVIANETLTGKFDSELDIQTKARDMCKKDAQDRMRSITDGKNYYSYVLYPTPVTYSRGQDQITCSMTLSVSQGGQKMDKPLPE</sequence>
<feature type="region of interest" description="Disordered" evidence="1">
    <location>
        <begin position="114"/>
        <end position="165"/>
    </location>
</feature>
<evidence type="ECO:0000256" key="2">
    <source>
        <dbReference type="SAM" id="Phobius"/>
    </source>
</evidence>